<sequence length="72" mass="8269">MDNLDLIDQINFDRAKSSIKAILDSTDNEIRLAVCRDITIDQISATIEKFPLRTQKEILAMLADKYLTKWAI</sequence>
<evidence type="ECO:0000313" key="1">
    <source>
        <dbReference type="EMBL" id="RDH86402.1"/>
    </source>
</evidence>
<organism evidence="1 2">
    <name type="scientific">endosymbiont of Escarpia spicata</name>
    <dbReference type="NCBI Taxonomy" id="2200908"/>
    <lineage>
        <taxon>Bacteria</taxon>
        <taxon>Pseudomonadati</taxon>
        <taxon>Pseudomonadota</taxon>
        <taxon>Gammaproteobacteria</taxon>
        <taxon>sulfur-oxidizing symbionts</taxon>
    </lineage>
</organism>
<reference evidence="1 2" key="1">
    <citation type="journal article" date="2018" name="ISME J.">
        <title>Endosymbiont genomes yield clues of tubeworm success.</title>
        <authorList>
            <person name="Li Y."/>
            <person name="Liles M.R."/>
            <person name="Halanych K.M."/>
        </authorList>
    </citation>
    <scope>NUCLEOTIDE SEQUENCE [LARGE SCALE GENOMIC DNA]</scope>
    <source>
        <strain evidence="1">A1462</strain>
    </source>
</reference>
<dbReference type="EMBL" id="QFXE01000010">
    <property type="protein sequence ID" value="RDH86402.1"/>
    <property type="molecule type" value="Genomic_DNA"/>
</dbReference>
<protein>
    <submittedName>
        <fullName evidence="1">Uncharacterized protein</fullName>
    </submittedName>
</protein>
<comment type="caution">
    <text evidence="1">The sequence shown here is derived from an EMBL/GenBank/DDBJ whole genome shotgun (WGS) entry which is preliminary data.</text>
</comment>
<proteinExistence type="predicted"/>
<dbReference type="Proteomes" id="UP000254771">
    <property type="component" value="Unassembled WGS sequence"/>
</dbReference>
<gene>
    <name evidence="1" type="ORF">DIZ78_09545</name>
</gene>
<evidence type="ECO:0000313" key="2">
    <source>
        <dbReference type="Proteomes" id="UP000254771"/>
    </source>
</evidence>
<accession>A0A370DNA1</accession>
<dbReference type="AlphaFoldDB" id="A0A370DNA1"/>
<keyword evidence="2" id="KW-1185">Reference proteome</keyword>
<name>A0A370DNA1_9GAMM</name>